<sequence length="210" mass="23270">MPRRILGSFAGLLCAGTRLVEGKDYCFGVNNEQYRCEMGYCCGETECCTYYYELWFCVVSVCVQGSEFGMWTLHNHVVSCWFWTDCKLPDYEEVVGHPPTPPPPYSEVPSEAQPPINRPEAAVVLELPAEASDRPSCDWTDQEDPNTRRRHVTGDSGIEVCVCQLDVDEGLGPEEGRLCQGAAGGCCSERQIDANKALMSEPNGDAERLV</sequence>
<feature type="chain" id="PRO_5040944474" evidence="2">
    <location>
        <begin position="23"/>
        <end position="210"/>
    </location>
</feature>
<dbReference type="AlphaFoldDB" id="A0A9W7X1X5"/>
<comment type="caution">
    <text evidence="3">The sequence shown here is derived from an EMBL/GenBank/DDBJ whole genome shotgun (WGS) entry which is preliminary data.</text>
</comment>
<evidence type="ECO:0000256" key="2">
    <source>
        <dbReference type="SAM" id="SignalP"/>
    </source>
</evidence>
<dbReference type="Proteomes" id="UP001059041">
    <property type="component" value="Linkage Group LG2"/>
</dbReference>
<keyword evidence="2" id="KW-0732">Signal</keyword>
<keyword evidence="4" id="KW-1185">Reference proteome</keyword>
<organism evidence="3 4">
    <name type="scientific">Triplophysa rosa</name>
    <name type="common">Cave loach</name>
    <dbReference type="NCBI Taxonomy" id="992332"/>
    <lineage>
        <taxon>Eukaryota</taxon>
        <taxon>Metazoa</taxon>
        <taxon>Chordata</taxon>
        <taxon>Craniata</taxon>
        <taxon>Vertebrata</taxon>
        <taxon>Euteleostomi</taxon>
        <taxon>Actinopterygii</taxon>
        <taxon>Neopterygii</taxon>
        <taxon>Teleostei</taxon>
        <taxon>Ostariophysi</taxon>
        <taxon>Cypriniformes</taxon>
        <taxon>Nemacheilidae</taxon>
        <taxon>Triplophysa</taxon>
    </lineage>
</organism>
<dbReference type="PANTHER" id="PTHR16209:SF7">
    <property type="entry name" value="WW DOMAIN BINDING PROTEIN 1 ISOFORM X1"/>
    <property type="match status" value="1"/>
</dbReference>
<accession>A0A9W7X1X5</accession>
<dbReference type="InterPro" id="IPR051994">
    <property type="entry name" value="WW_domain-binding"/>
</dbReference>
<dbReference type="PANTHER" id="PTHR16209">
    <property type="entry name" value="VESICULAR, OVEREXPRESSED IN CANCER, PROSURVIVAL PROTEIN 1"/>
    <property type="match status" value="1"/>
</dbReference>
<evidence type="ECO:0000256" key="1">
    <source>
        <dbReference type="SAM" id="MobiDB-lite"/>
    </source>
</evidence>
<reference evidence="3" key="1">
    <citation type="submission" date="2021-02" db="EMBL/GenBank/DDBJ databases">
        <title>Comparative genomics reveals that relaxation of natural selection precedes convergent phenotypic evolution of cavefish.</title>
        <authorList>
            <person name="Peng Z."/>
        </authorList>
    </citation>
    <scope>NUCLEOTIDE SEQUENCE</scope>
    <source>
        <tissue evidence="3">Muscle</tissue>
    </source>
</reference>
<feature type="signal peptide" evidence="2">
    <location>
        <begin position="1"/>
        <end position="22"/>
    </location>
</feature>
<name>A0A9W7X1X5_TRIRA</name>
<evidence type="ECO:0000313" key="3">
    <source>
        <dbReference type="EMBL" id="KAI7812483.1"/>
    </source>
</evidence>
<dbReference type="EMBL" id="JAFHDT010000002">
    <property type="protein sequence ID" value="KAI7812483.1"/>
    <property type="molecule type" value="Genomic_DNA"/>
</dbReference>
<proteinExistence type="predicted"/>
<evidence type="ECO:0000313" key="4">
    <source>
        <dbReference type="Proteomes" id="UP001059041"/>
    </source>
</evidence>
<feature type="region of interest" description="Disordered" evidence="1">
    <location>
        <begin position="130"/>
        <end position="151"/>
    </location>
</feature>
<gene>
    <name evidence="3" type="ORF">IRJ41_002600</name>
</gene>
<protein>
    <submittedName>
        <fullName evidence="3">WW domain-binding protein 1-like</fullName>
    </submittedName>
</protein>